<keyword evidence="8" id="KW-0342">GTP-binding</keyword>
<feature type="binding site" evidence="8">
    <location>
        <position position="268"/>
    </location>
    <ligand>
        <name>Zn(2+)</name>
        <dbReference type="ChEBI" id="CHEBI:29105"/>
    </ligand>
</feature>
<feature type="binding site" evidence="8">
    <location>
        <begin position="128"/>
        <end position="131"/>
    </location>
    <ligand>
        <name>GTP</name>
        <dbReference type="ChEBI" id="CHEBI:37565"/>
    </ligand>
</feature>
<protein>
    <recommendedName>
        <fullName evidence="8">Small ribosomal subunit biogenesis GTPase RsgA</fullName>
        <ecNumber evidence="8">3.6.1.-</ecNumber>
    </recommendedName>
</protein>
<sequence length="301" mass="33074">MTEAVATVVRRTKGFYYLTTPEGQEIECKAKGSLFRNSKYDNQIAVGDKVTYQLEPGQELGMIQGVLPRKSFLSRTRVGIEVEQVIAANLDLMFLVVAAKDPEPKPGLVWRMLVAANLGSVRPVLLVTKLDLVHHHKDLPWLRPFLNIDLEILFSSKGGGADDNRLADLLGGNVSVVAGHSGVGKSSLLNRLFPDLDLKVGEVNEKTSKGSHTTTYARMLNVGPTGAVIDTPGVREFGLWNLEPKNIRDHFPLIRQFSGHCKHADCTHTHEPHCFVKAEVEAGRIDKDLYAGYVGLLEGGE</sequence>
<evidence type="ECO:0000256" key="7">
    <source>
        <dbReference type="ARBA" id="ARBA00022884"/>
    </source>
</evidence>
<dbReference type="EC" id="3.6.1.-" evidence="8"/>
<dbReference type="PANTHER" id="PTHR32120">
    <property type="entry name" value="SMALL RIBOSOMAL SUBUNIT BIOGENESIS GTPASE RSGA"/>
    <property type="match status" value="1"/>
</dbReference>
<dbReference type="Pfam" id="PF16745">
    <property type="entry name" value="RsgA_N"/>
    <property type="match status" value="1"/>
</dbReference>
<dbReference type="Proteomes" id="UP000177583">
    <property type="component" value="Unassembled WGS sequence"/>
</dbReference>
<dbReference type="AlphaFoldDB" id="A0A1F6GRA2"/>
<dbReference type="InterPro" id="IPR012340">
    <property type="entry name" value="NA-bd_OB-fold"/>
</dbReference>
<reference evidence="10 11" key="1">
    <citation type="journal article" date="2016" name="Nat. Commun.">
        <title>Thousands of microbial genomes shed light on interconnected biogeochemical processes in an aquifer system.</title>
        <authorList>
            <person name="Anantharaman K."/>
            <person name="Brown C.T."/>
            <person name="Hug L.A."/>
            <person name="Sharon I."/>
            <person name="Castelle C.J."/>
            <person name="Probst A.J."/>
            <person name="Thomas B.C."/>
            <person name="Singh A."/>
            <person name="Wilkins M.J."/>
            <person name="Karaoz U."/>
            <person name="Brodie E.L."/>
            <person name="Williams K.H."/>
            <person name="Hubbard S.S."/>
            <person name="Banfield J.F."/>
        </authorList>
    </citation>
    <scope>NUCLEOTIDE SEQUENCE [LARGE SCALE GENOMIC DNA]</scope>
</reference>
<evidence type="ECO:0000256" key="8">
    <source>
        <dbReference type="HAMAP-Rule" id="MF_01820"/>
    </source>
</evidence>
<dbReference type="GO" id="GO:0019843">
    <property type="term" value="F:rRNA binding"/>
    <property type="evidence" value="ECO:0007669"/>
    <property type="project" value="UniProtKB-KW"/>
</dbReference>
<evidence type="ECO:0000313" key="11">
    <source>
        <dbReference type="Proteomes" id="UP000177583"/>
    </source>
</evidence>
<feature type="binding site" evidence="8">
    <location>
        <position position="261"/>
    </location>
    <ligand>
        <name>Zn(2+)</name>
        <dbReference type="ChEBI" id="CHEBI:29105"/>
    </ligand>
</feature>
<dbReference type="InterPro" id="IPR004881">
    <property type="entry name" value="Ribosome_biogen_GTPase_RsgA"/>
</dbReference>
<evidence type="ECO:0000259" key="9">
    <source>
        <dbReference type="PROSITE" id="PS50936"/>
    </source>
</evidence>
<evidence type="ECO:0000256" key="5">
    <source>
        <dbReference type="ARBA" id="ARBA00022801"/>
    </source>
</evidence>
<dbReference type="GO" id="GO:0005737">
    <property type="term" value="C:cytoplasm"/>
    <property type="evidence" value="ECO:0007669"/>
    <property type="project" value="UniProtKB-SubCell"/>
</dbReference>
<comment type="function">
    <text evidence="8">One of several proteins that assist in the late maturation steps of the functional core of the 30S ribosomal subunit. Helps release RbfA from mature subunits. May play a role in the assembly of ribosomal proteins into the subunit. Circularly permuted GTPase that catalyzes slow GTP hydrolysis, GTPase activity is stimulated by the 30S ribosomal subunit.</text>
</comment>
<dbReference type="GO" id="GO:0005525">
    <property type="term" value="F:GTP binding"/>
    <property type="evidence" value="ECO:0007669"/>
    <property type="project" value="UniProtKB-UniRule"/>
</dbReference>
<accession>A0A1F6GRA2</accession>
<dbReference type="PANTHER" id="PTHR32120:SF11">
    <property type="entry name" value="SMALL RIBOSOMAL SUBUNIT BIOGENESIS GTPASE RSGA 1, MITOCHONDRIAL-RELATED"/>
    <property type="match status" value="1"/>
</dbReference>
<comment type="caution">
    <text evidence="10">The sequence shown here is derived from an EMBL/GenBank/DDBJ whole genome shotgun (WGS) entry which is preliminary data.</text>
</comment>
<dbReference type="PROSITE" id="PS50936">
    <property type="entry name" value="ENGC_GTPASE"/>
    <property type="match status" value="1"/>
</dbReference>
<evidence type="ECO:0000256" key="3">
    <source>
        <dbReference type="ARBA" id="ARBA00022723"/>
    </source>
</evidence>
<proteinExistence type="inferred from homology"/>
<dbReference type="EMBL" id="MFNF01000043">
    <property type="protein sequence ID" value="OGH00662.1"/>
    <property type="molecule type" value="Genomic_DNA"/>
</dbReference>
<evidence type="ECO:0000256" key="2">
    <source>
        <dbReference type="ARBA" id="ARBA00022517"/>
    </source>
</evidence>
<feature type="binding site" evidence="8">
    <location>
        <begin position="179"/>
        <end position="187"/>
    </location>
    <ligand>
        <name>GTP</name>
        <dbReference type="ChEBI" id="CHEBI:37565"/>
    </ligand>
</feature>
<evidence type="ECO:0000313" key="10">
    <source>
        <dbReference type="EMBL" id="OGH00662.1"/>
    </source>
</evidence>
<keyword evidence="8" id="KW-0547">Nucleotide-binding</keyword>
<comment type="subunit">
    <text evidence="8">Monomer. Associates with 30S ribosomal subunit, binds 16S rRNA.</text>
</comment>
<keyword evidence="5 8" id="KW-0378">Hydrolase</keyword>
<dbReference type="GO" id="GO:0046872">
    <property type="term" value="F:metal ion binding"/>
    <property type="evidence" value="ECO:0007669"/>
    <property type="project" value="UniProtKB-KW"/>
</dbReference>
<dbReference type="Pfam" id="PF03193">
    <property type="entry name" value="RsgA_GTPase"/>
    <property type="match status" value="1"/>
</dbReference>
<comment type="similarity">
    <text evidence="8">Belongs to the TRAFAC class YlqF/YawG GTPase family. RsgA subfamily.</text>
</comment>
<dbReference type="SUPFAM" id="SSF52540">
    <property type="entry name" value="P-loop containing nucleoside triphosphate hydrolases"/>
    <property type="match status" value="1"/>
</dbReference>
<feature type="binding site" evidence="8">
    <location>
        <position position="266"/>
    </location>
    <ligand>
        <name>Zn(2+)</name>
        <dbReference type="ChEBI" id="CHEBI:29105"/>
    </ligand>
</feature>
<dbReference type="GO" id="GO:0042274">
    <property type="term" value="P:ribosomal small subunit biogenesis"/>
    <property type="evidence" value="ECO:0007669"/>
    <property type="project" value="UniProtKB-UniRule"/>
</dbReference>
<keyword evidence="7 8" id="KW-0694">RNA-binding</keyword>
<dbReference type="CDD" id="cd01854">
    <property type="entry name" value="YjeQ_EngC"/>
    <property type="match status" value="1"/>
</dbReference>
<dbReference type="GO" id="GO:0003924">
    <property type="term" value="F:GTPase activity"/>
    <property type="evidence" value="ECO:0007669"/>
    <property type="project" value="UniProtKB-UniRule"/>
</dbReference>
<evidence type="ECO:0000256" key="4">
    <source>
        <dbReference type="ARBA" id="ARBA00022730"/>
    </source>
</evidence>
<evidence type="ECO:0000256" key="1">
    <source>
        <dbReference type="ARBA" id="ARBA00022490"/>
    </source>
</evidence>
<keyword evidence="1 8" id="KW-0963">Cytoplasm</keyword>
<keyword evidence="3 8" id="KW-0479">Metal-binding</keyword>
<dbReference type="NCBIfam" id="TIGR00157">
    <property type="entry name" value="ribosome small subunit-dependent GTPase A"/>
    <property type="match status" value="1"/>
</dbReference>
<keyword evidence="4 8" id="KW-0699">rRNA-binding</keyword>
<organism evidence="10 11">
    <name type="scientific">Candidatus Lambdaproteobacteria bacterium RIFOXYD2_FULL_56_26</name>
    <dbReference type="NCBI Taxonomy" id="1817773"/>
    <lineage>
        <taxon>Bacteria</taxon>
        <taxon>Pseudomonadati</taxon>
        <taxon>Pseudomonadota</taxon>
        <taxon>Candidatus Lambdaproteobacteria</taxon>
    </lineage>
</organism>
<feature type="binding site" evidence="8">
    <location>
        <position position="274"/>
    </location>
    <ligand>
        <name>Zn(2+)</name>
        <dbReference type="ChEBI" id="CHEBI:29105"/>
    </ligand>
</feature>
<dbReference type="InterPro" id="IPR027417">
    <property type="entry name" value="P-loop_NTPase"/>
</dbReference>
<dbReference type="HAMAP" id="MF_01820">
    <property type="entry name" value="GTPase_RsgA"/>
    <property type="match status" value="1"/>
</dbReference>
<dbReference type="Gene3D" id="2.40.50.140">
    <property type="entry name" value="Nucleic acid-binding proteins"/>
    <property type="match status" value="1"/>
</dbReference>
<feature type="domain" description="EngC GTPase" evidence="9">
    <location>
        <begin position="88"/>
        <end position="235"/>
    </location>
</feature>
<keyword evidence="2 8" id="KW-0690">Ribosome biogenesis</keyword>
<comment type="cofactor">
    <cofactor evidence="8">
        <name>Zn(2+)</name>
        <dbReference type="ChEBI" id="CHEBI:29105"/>
    </cofactor>
    <text evidence="8">Binds 1 zinc ion per subunit.</text>
</comment>
<keyword evidence="6 8" id="KW-0862">Zinc</keyword>
<dbReference type="Gene3D" id="3.40.50.300">
    <property type="entry name" value="P-loop containing nucleotide triphosphate hydrolases"/>
    <property type="match status" value="1"/>
</dbReference>
<name>A0A1F6GRA2_9PROT</name>
<evidence type="ECO:0000256" key="6">
    <source>
        <dbReference type="ARBA" id="ARBA00022833"/>
    </source>
</evidence>
<dbReference type="InterPro" id="IPR031944">
    <property type="entry name" value="RsgA_N"/>
</dbReference>
<dbReference type="Gene3D" id="1.10.40.50">
    <property type="entry name" value="Probable gtpase engc, domain 3"/>
    <property type="match status" value="1"/>
</dbReference>
<dbReference type="SUPFAM" id="SSF50249">
    <property type="entry name" value="Nucleic acid-binding proteins"/>
    <property type="match status" value="1"/>
</dbReference>
<dbReference type="InterPro" id="IPR010914">
    <property type="entry name" value="RsgA_GTPase_dom"/>
</dbReference>
<comment type="subcellular location">
    <subcellularLocation>
        <location evidence="8">Cytoplasm</location>
    </subcellularLocation>
</comment>
<gene>
    <name evidence="8" type="primary">rsgA</name>
    <name evidence="10" type="ORF">A2557_03235</name>
</gene>